<dbReference type="InterPro" id="IPR008772">
    <property type="entry name" value="Phosphonate_metab_PhnH"/>
</dbReference>
<dbReference type="Gene3D" id="3.40.50.11310">
    <property type="entry name" value="Bacterial phosphonate metabolism protein PhnH"/>
    <property type="match status" value="1"/>
</dbReference>
<gene>
    <name evidence="1" type="primary">phnH</name>
    <name evidence="1" type="ORF">P0Y65_09965</name>
</gene>
<dbReference type="AlphaFoldDB" id="A0AAJ5VZR8"/>
<dbReference type="Proteomes" id="UP001217476">
    <property type="component" value="Chromosome"/>
</dbReference>
<dbReference type="GO" id="GO:0016829">
    <property type="term" value="F:lyase activity"/>
    <property type="evidence" value="ECO:0007669"/>
    <property type="project" value="UniProtKB-KW"/>
</dbReference>
<organism evidence="1 2">
    <name type="scientific">Candidatus Devosia phytovorans</name>
    <dbReference type="NCBI Taxonomy" id="3121372"/>
    <lineage>
        <taxon>Bacteria</taxon>
        <taxon>Pseudomonadati</taxon>
        <taxon>Pseudomonadota</taxon>
        <taxon>Alphaproteobacteria</taxon>
        <taxon>Hyphomicrobiales</taxon>
        <taxon>Devosiaceae</taxon>
        <taxon>Devosia</taxon>
    </lineage>
</organism>
<sequence length="198" mass="21178">MDMSFEGGFADPVLDSQATFRAIMDALANPGKPQALGNLVLSQHGLTAELGNVLLALSDADTRIWLSETLRRPEVEGFAAFHTGAPLVTDPERATFAFATSTAELPRLDSFNLGTQEYPDRSTTVVLAVPSLTGGRDLALRGPGIKDHLHCSPTGLPDDFVAQWAANREVFPRGVDLLLVADGQVMGLPRSTRISEGH</sequence>
<accession>A0AAJ5VZR8</accession>
<keyword evidence="1" id="KW-0456">Lyase</keyword>
<dbReference type="NCBIfam" id="TIGR03292">
    <property type="entry name" value="PhnH_redo"/>
    <property type="match status" value="1"/>
</dbReference>
<evidence type="ECO:0000313" key="2">
    <source>
        <dbReference type="Proteomes" id="UP001217476"/>
    </source>
</evidence>
<dbReference type="InterPro" id="IPR038058">
    <property type="entry name" value="PhnH-like_sp"/>
</dbReference>
<dbReference type="Pfam" id="PF05845">
    <property type="entry name" value="PhnH"/>
    <property type="match status" value="1"/>
</dbReference>
<name>A0AAJ5VZR8_9HYPH</name>
<dbReference type="PIRSF" id="PIRSF020680">
    <property type="entry name" value="PhnH"/>
    <property type="match status" value="1"/>
</dbReference>
<protein>
    <submittedName>
        <fullName evidence="1">Phosphonate C-P lyase system protein PhnH</fullName>
    </submittedName>
</protein>
<dbReference type="SUPFAM" id="SSF159709">
    <property type="entry name" value="PhnH-like"/>
    <property type="match status" value="1"/>
</dbReference>
<reference evidence="1" key="1">
    <citation type="submission" date="2023-03" db="EMBL/GenBank/DDBJ databases">
        <title>Andean soil-derived lignocellulolytic bacterial consortium as a source of novel taxa and putative plastic-active enzymes.</title>
        <authorList>
            <person name="Diaz-Garcia L."/>
            <person name="Chuvochina M."/>
            <person name="Feuerriegel G."/>
            <person name="Bunk B."/>
            <person name="Sproer C."/>
            <person name="Streit W.R."/>
            <person name="Rodriguez L.M."/>
            <person name="Overmann J."/>
            <person name="Jimenez D.J."/>
        </authorList>
    </citation>
    <scope>NUCLEOTIDE SEQUENCE</scope>
    <source>
        <strain evidence="1">MAG 4196</strain>
    </source>
</reference>
<proteinExistence type="predicted"/>
<evidence type="ECO:0000313" key="1">
    <source>
        <dbReference type="EMBL" id="WEK06543.1"/>
    </source>
</evidence>
<dbReference type="GO" id="GO:0019634">
    <property type="term" value="P:organic phosphonate metabolic process"/>
    <property type="evidence" value="ECO:0007669"/>
    <property type="project" value="InterPro"/>
</dbReference>
<dbReference type="EMBL" id="CP119312">
    <property type="protein sequence ID" value="WEK06543.1"/>
    <property type="molecule type" value="Genomic_DNA"/>
</dbReference>